<comment type="similarity">
    <text evidence="1 6">Belongs to the peptidase M42 family.</text>
</comment>
<evidence type="ECO:0000256" key="5">
    <source>
        <dbReference type="ARBA" id="ARBA00022801"/>
    </source>
</evidence>
<name>A0A150J6A8_9EURY</name>
<dbReference type="InterPro" id="IPR023367">
    <property type="entry name" value="Peptidase_M42_dom2"/>
</dbReference>
<feature type="binding site" evidence="8">
    <location>
        <position position="175"/>
    </location>
    <ligand>
        <name>Zn(2+)</name>
        <dbReference type="ChEBI" id="CHEBI:29105"/>
        <label>2</label>
    </ligand>
</feature>
<organism evidence="9 10">
    <name type="scientific">Candidatus Methanofastidiosum methylothiophilum</name>
    <dbReference type="NCBI Taxonomy" id="1705564"/>
    <lineage>
        <taxon>Archaea</taxon>
        <taxon>Methanobacteriati</taxon>
        <taxon>Methanobacteriota</taxon>
        <taxon>Stenosarchaea group</taxon>
        <taxon>Candidatus Methanofastidiosia</taxon>
        <taxon>Candidatus Methanofastidiosales</taxon>
        <taxon>Candidatus Methanofastidiosaceae</taxon>
        <taxon>Candidatus Methanofastidiosum</taxon>
    </lineage>
</organism>
<comment type="caution">
    <text evidence="9">The sequence shown here is derived from an EMBL/GenBank/DDBJ whole genome shotgun (WGS) entry which is preliminary data.</text>
</comment>
<proteinExistence type="inferred from homology"/>
<evidence type="ECO:0000256" key="8">
    <source>
        <dbReference type="PIRSR" id="PIRSR001123-2"/>
    </source>
</evidence>
<dbReference type="EC" id="3.4.11.-" evidence="9"/>
<dbReference type="GO" id="GO:0004177">
    <property type="term" value="F:aminopeptidase activity"/>
    <property type="evidence" value="ECO:0007669"/>
    <property type="project" value="UniProtKB-UniRule"/>
</dbReference>
<dbReference type="SUPFAM" id="SSF101821">
    <property type="entry name" value="Aminopeptidase/glucanase lid domain"/>
    <property type="match status" value="1"/>
</dbReference>
<evidence type="ECO:0000313" key="10">
    <source>
        <dbReference type="Proteomes" id="UP000075398"/>
    </source>
</evidence>
<dbReference type="InterPro" id="IPR051464">
    <property type="entry name" value="Peptidase_M42_aminopept"/>
</dbReference>
<dbReference type="PANTHER" id="PTHR32481">
    <property type="entry name" value="AMINOPEPTIDASE"/>
    <property type="match status" value="1"/>
</dbReference>
<evidence type="ECO:0000256" key="1">
    <source>
        <dbReference type="ARBA" id="ARBA00006272"/>
    </source>
</evidence>
<gene>
    <name evidence="9" type="primary">frvX</name>
    <name evidence="9" type="ORF">AMQ22_00784</name>
</gene>
<feature type="binding site" evidence="8">
    <location>
        <position position="206"/>
    </location>
    <ligand>
        <name>Zn(2+)</name>
        <dbReference type="ChEBI" id="CHEBI:29105"/>
        <label>2</label>
    </ligand>
</feature>
<dbReference type="PIRSF" id="PIRSF001123">
    <property type="entry name" value="PepA_GA"/>
    <property type="match status" value="1"/>
</dbReference>
<evidence type="ECO:0000256" key="4">
    <source>
        <dbReference type="ARBA" id="ARBA00022723"/>
    </source>
</evidence>
<evidence type="ECO:0000313" key="9">
    <source>
        <dbReference type="EMBL" id="KYC52514.1"/>
    </source>
</evidence>
<dbReference type="EMBL" id="LNGC01000022">
    <property type="protein sequence ID" value="KYC52514.1"/>
    <property type="molecule type" value="Genomic_DNA"/>
</dbReference>
<keyword evidence="5 9" id="KW-0378">Hydrolase</keyword>
<reference evidence="9 10" key="1">
    <citation type="journal article" date="2016" name="ISME J.">
        <title>Chasing the elusive Euryarchaeota class WSA2: genomes reveal a uniquely fastidious methyl-reducing methanogen.</title>
        <authorList>
            <person name="Nobu M.K."/>
            <person name="Narihiro T."/>
            <person name="Kuroda K."/>
            <person name="Mei R."/>
            <person name="Liu W.T."/>
        </authorList>
    </citation>
    <scope>NUCLEOTIDE SEQUENCE [LARGE SCALE GENOMIC DNA]</scope>
    <source>
        <strain evidence="9">U1lsi0528_Bin055</strain>
    </source>
</reference>
<dbReference type="Pfam" id="PF05343">
    <property type="entry name" value="Peptidase_M42"/>
    <property type="match status" value="1"/>
</dbReference>
<dbReference type="GO" id="GO:0046872">
    <property type="term" value="F:metal ion binding"/>
    <property type="evidence" value="ECO:0007669"/>
    <property type="project" value="UniProtKB-UniRule"/>
</dbReference>
<keyword evidence="4 8" id="KW-0479">Metal-binding</keyword>
<dbReference type="AlphaFoldDB" id="A0A150J6A8"/>
<evidence type="ECO:0000256" key="3">
    <source>
        <dbReference type="ARBA" id="ARBA00022670"/>
    </source>
</evidence>
<evidence type="ECO:0000256" key="6">
    <source>
        <dbReference type="PIRNR" id="PIRNR001123"/>
    </source>
</evidence>
<protein>
    <submittedName>
        <fullName evidence="9">Tetrahedral aminopeptidase</fullName>
        <ecNumber evidence="9">3.4.11.-</ecNumber>
    </submittedName>
</protein>
<feature type="binding site" evidence="8">
    <location>
        <position position="315"/>
    </location>
    <ligand>
        <name>Zn(2+)</name>
        <dbReference type="ChEBI" id="CHEBI:29105"/>
        <label>2</label>
    </ligand>
</feature>
<feature type="binding site" evidence="8">
    <location>
        <position position="228"/>
    </location>
    <ligand>
        <name>Zn(2+)</name>
        <dbReference type="ChEBI" id="CHEBI:29105"/>
        <label>1</label>
    </ligand>
</feature>
<feature type="binding site" evidence="8">
    <location>
        <position position="175"/>
    </location>
    <ligand>
        <name>Zn(2+)</name>
        <dbReference type="ChEBI" id="CHEBI:29105"/>
        <label>1</label>
    </ligand>
</feature>
<dbReference type="Gene3D" id="2.40.30.40">
    <property type="entry name" value="Peptidase M42, domain 2"/>
    <property type="match status" value="1"/>
</dbReference>
<keyword evidence="3" id="KW-0645">Protease</keyword>
<dbReference type="Proteomes" id="UP000075398">
    <property type="component" value="Unassembled WGS sequence"/>
</dbReference>
<dbReference type="GO" id="GO:0006508">
    <property type="term" value="P:proteolysis"/>
    <property type="evidence" value="ECO:0007669"/>
    <property type="project" value="UniProtKB-KW"/>
</dbReference>
<dbReference type="SUPFAM" id="SSF53187">
    <property type="entry name" value="Zn-dependent exopeptidases"/>
    <property type="match status" value="1"/>
</dbReference>
<comment type="cofactor">
    <cofactor evidence="8">
        <name>a divalent metal cation</name>
        <dbReference type="ChEBI" id="CHEBI:60240"/>
    </cofactor>
    <text evidence="8">Binds 2 divalent metal cations per subunit.</text>
</comment>
<dbReference type="PANTHER" id="PTHR32481:SF0">
    <property type="entry name" value="AMINOPEPTIDASE YPDE-RELATED"/>
    <property type="match status" value="1"/>
</dbReference>
<dbReference type="InterPro" id="IPR008007">
    <property type="entry name" value="Peptidase_M42"/>
</dbReference>
<evidence type="ECO:0000256" key="7">
    <source>
        <dbReference type="PIRSR" id="PIRSR001123-1"/>
    </source>
</evidence>
<keyword evidence="2 9" id="KW-0031">Aminopeptidase</keyword>
<feature type="active site" description="Proton acceptor" evidence="7">
    <location>
        <position position="205"/>
    </location>
</feature>
<evidence type="ECO:0000256" key="2">
    <source>
        <dbReference type="ARBA" id="ARBA00022438"/>
    </source>
</evidence>
<accession>A0A150J6A8</accession>
<feature type="binding site" evidence="8">
    <location>
        <position position="61"/>
    </location>
    <ligand>
        <name>Zn(2+)</name>
        <dbReference type="ChEBI" id="CHEBI:29105"/>
        <label>1</label>
    </ligand>
</feature>
<dbReference type="CDD" id="cd05656">
    <property type="entry name" value="M42_Frv"/>
    <property type="match status" value="1"/>
</dbReference>
<dbReference type="Gene3D" id="3.40.630.10">
    <property type="entry name" value="Zn peptidases"/>
    <property type="match status" value="1"/>
</dbReference>
<sequence length="345" mass="37560">MKQLLKKLSEAPGVSGNESRIKEIIIGEIKNYVDEIKDDSMGNLITIKKGSDKFRVMIAAHMDEIGFMVKHIDDKGFISFETIGGFDPRSLGSQRVRIHSSKGEILGVIGLKPPHITTPEEKDKALKVEDLRIDLGLNSREEVENLGIKAGDSITRDISFSELGKENIVSCKSFDNRAGCTVLTELIKKIKNPDYTLYGVFTTQEEVGLRGAKTAAYGIEIDFAIIIDSTTAGPIPKTEADKVTISIGKGPSIDLMDRGFILNEKVKDILTKAAQDAGIPYQTHISGGSTDAAAVHITKEGIPTAVISIPSKYIHSTVEIVDLNDLESTLILTIKAIEIAKNKLK</sequence>